<dbReference type="PROSITE" id="PS51093">
    <property type="entry name" value="PTS_EIIA_TYPE_1"/>
    <property type="match status" value="1"/>
</dbReference>
<dbReference type="NCBIfam" id="TIGR01996">
    <property type="entry name" value="PTS-II-BC-sucr"/>
    <property type="match status" value="1"/>
</dbReference>
<evidence type="ECO:0000256" key="6">
    <source>
        <dbReference type="ARBA" id="ARBA00022683"/>
    </source>
</evidence>
<keyword evidence="7 16" id="KW-0812">Transmembrane</keyword>
<feature type="transmembrane region" description="Helical" evidence="16">
    <location>
        <begin position="258"/>
        <end position="277"/>
    </location>
</feature>
<feature type="domain" description="PTS EIIC type-1" evidence="19">
    <location>
        <begin position="104"/>
        <end position="472"/>
    </location>
</feature>
<dbReference type="Gene3D" id="2.70.70.10">
    <property type="entry name" value="Glucose Permease (Domain IIA)"/>
    <property type="match status" value="1"/>
</dbReference>
<comment type="catalytic activity">
    <reaction evidence="13">
        <text>N(pros)-phospho-L-histidyl-[protein](out) + sucrose = sucrose 6(G)-phosphate(in) + L-histidyl-[protein]</text>
        <dbReference type="Rhea" id="RHEA:49236"/>
        <dbReference type="Rhea" id="RHEA-COMP:9745"/>
        <dbReference type="Rhea" id="RHEA-COMP:9746"/>
        <dbReference type="ChEBI" id="CHEBI:17992"/>
        <dbReference type="ChEBI" id="CHEBI:29979"/>
        <dbReference type="ChEBI" id="CHEBI:64837"/>
        <dbReference type="ChEBI" id="CHEBI:91002"/>
        <dbReference type="EC" id="2.7.1.211"/>
    </reaction>
</comment>
<keyword evidence="5 20" id="KW-0808">Transferase</keyword>
<dbReference type="InterPro" id="IPR001996">
    <property type="entry name" value="PTS_IIB_1"/>
</dbReference>
<keyword evidence="2" id="KW-0813">Transport</keyword>
<reference evidence="20" key="1">
    <citation type="journal article" date="2021" name="PeerJ">
        <title>Extensive microbial diversity within the chicken gut microbiome revealed by metagenomics and culture.</title>
        <authorList>
            <person name="Gilroy R."/>
            <person name="Ravi A."/>
            <person name="Getino M."/>
            <person name="Pursley I."/>
            <person name="Horton D.L."/>
            <person name="Alikhan N.F."/>
            <person name="Baker D."/>
            <person name="Gharbi K."/>
            <person name="Hall N."/>
            <person name="Watson M."/>
            <person name="Adriaenssens E.M."/>
            <person name="Foster-Nyarko E."/>
            <person name="Jarju S."/>
            <person name="Secka A."/>
            <person name="Antonio M."/>
            <person name="Oren A."/>
            <person name="Chaudhuri R.R."/>
            <person name="La Ragione R."/>
            <person name="Hildebrand F."/>
            <person name="Pallen M.J."/>
        </authorList>
    </citation>
    <scope>NUCLEOTIDE SEQUENCE</scope>
    <source>
        <strain evidence="20">CHK188-4685</strain>
    </source>
</reference>
<dbReference type="Pfam" id="PF00367">
    <property type="entry name" value="PTS_EIIB"/>
    <property type="match status" value="1"/>
</dbReference>
<dbReference type="NCBIfam" id="TIGR00830">
    <property type="entry name" value="PTBA"/>
    <property type="match status" value="1"/>
</dbReference>
<comment type="function">
    <text evidence="12">The phosphoenolpyruvate-dependent sugar phosphotransferase system (sugar PTS), a major carbohydrate active transport system, catalyzes the phosphorylation of incoming sugar substrates concomitantly with their translocation across the cell membrane. This system is involved in sucrose transport.</text>
</comment>
<dbReference type="GO" id="GO:0008982">
    <property type="term" value="F:protein-N(PI)-phosphohistidine-sugar phosphotransferase activity"/>
    <property type="evidence" value="ECO:0007669"/>
    <property type="project" value="InterPro"/>
</dbReference>
<dbReference type="EMBL" id="DWYS01000078">
    <property type="protein sequence ID" value="HJB07503.1"/>
    <property type="molecule type" value="Genomic_DNA"/>
</dbReference>
<evidence type="ECO:0000256" key="4">
    <source>
        <dbReference type="ARBA" id="ARBA00022597"/>
    </source>
</evidence>
<evidence type="ECO:0000313" key="21">
    <source>
        <dbReference type="Proteomes" id="UP000886804"/>
    </source>
</evidence>
<gene>
    <name evidence="20" type="ORF">H9716_06495</name>
</gene>
<dbReference type="NCBIfam" id="TIGR00826">
    <property type="entry name" value="EIIB_glc"/>
    <property type="match status" value="1"/>
</dbReference>
<evidence type="ECO:0000256" key="12">
    <source>
        <dbReference type="ARBA" id="ARBA00045139"/>
    </source>
</evidence>
<evidence type="ECO:0000256" key="11">
    <source>
        <dbReference type="ARBA" id="ARBA00044053"/>
    </source>
</evidence>
<dbReference type="PROSITE" id="PS51098">
    <property type="entry name" value="PTS_EIIB_TYPE_1"/>
    <property type="match status" value="1"/>
</dbReference>
<name>A0A9D2L7Q9_9FIRM</name>
<evidence type="ECO:0000256" key="9">
    <source>
        <dbReference type="ARBA" id="ARBA00022989"/>
    </source>
</evidence>
<dbReference type="InterPro" id="IPR003352">
    <property type="entry name" value="PTS_EIIC"/>
</dbReference>
<feature type="transmembrane region" description="Helical" evidence="16">
    <location>
        <begin position="183"/>
        <end position="203"/>
    </location>
</feature>
<dbReference type="SUPFAM" id="SSF55604">
    <property type="entry name" value="Glucose permease domain IIB"/>
    <property type="match status" value="1"/>
</dbReference>
<evidence type="ECO:0000256" key="7">
    <source>
        <dbReference type="ARBA" id="ARBA00022692"/>
    </source>
</evidence>
<evidence type="ECO:0000256" key="15">
    <source>
        <dbReference type="SAM" id="MobiDB-lite"/>
    </source>
</evidence>
<feature type="transmembrane region" description="Helical" evidence="16">
    <location>
        <begin position="209"/>
        <end position="237"/>
    </location>
</feature>
<feature type="transmembrane region" description="Helical" evidence="16">
    <location>
        <begin position="393"/>
        <end position="415"/>
    </location>
</feature>
<dbReference type="Pfam" id="PF02378">
    <property type="entry name" value="PTS_EIIC"/>
    <property type="match status" value="1"/>
</dbReference>
<protein>
    <recommendedName>
        <fullName evidence="11">protein-N(pi)-phosphohistidine--sucrose phosphotransferase</fullName>
        <ecNumber evidence="11">2.7.1.211</ecNumber>
    </recommendedName>
</protein>
<dbReference type="Pfam" id="PF00358">
    <property type="entry name" value="PTS_EIIA_1"/>
    <property type="match status" value="1"/>
</dbReference>
<keyword evidence="8" id="KW-0418">Kinase</keyword>
<organism evidence="20 21">
    <name type="scientific">Candidatus Enterocloster faecavium</name>
    <dbReference type="NCBI Taxonomy" id="2838560"/>
    <lineage>
        <taxon>Bacteria</taxon>
        <taxon>Bacillati</taxon>
        <taxon>Bacillota</taxon>
        <taxon>Clostridia</taxon>
        <taxon>Lachnospirales</taxon>
        <taxon>Lachnospiraceae</taxon>
        <taxon>Enterocloster</taxon>
    </lineage>
</organism>
<feature type="active site" description="Phosphocysteine intermediate; for EIIB activity" evidence="14">
    <location>
        <position position="26"/>
    </location>
</feature>
<feature type="transmembrane region" description="Helical" evidence="16">
    <location>
        <begin position="289"/>
        <end position="309"/>
    </location>
</feature>
<dbReference type="AlphaFoldDB" id="A0A9D2L7Q9"/>
<evidence type="ECO:0000256" key="14">
    <source>
        <dbReference type="PROSITE-ProRule" id="PRU00421"/>
    </source>
</evidence>
<dbReference type="FunFam" id="3.30.1360.60:FF:000001">
    <property type="entry name" value="PTS system glucose-specific IIBC component PtsG"/>
    <property type="match status" value="1"/>
</dbReference>
<dbReference type="PROSITE" id="PS51103">
    <property type="entry name" value="PTS_EIIC_TYPE_1"/>
    <property type="match status" value="1"/>
</dbReference>
<dbReference type="FunFam" id="2.70.70.10:FF:000001">
    <property type="entry name" value="PTS system glucose-specific IIA component"/>
    <property type="match status" value="1"/>
</dbReference>
<dbReference type="InterPro" id="IPR036878">
    <property type="entry name" value="Glu_permease_IIB"/>
</dbReference>
<dbReference type="GO" id="GO:0015771">
    <property type="term" value="P:trehalose transport"/>
    <property type="evidence" value="ECO:0007669"/>
    <property type="project" value="TreeGrafter"/>
</dbReference>
<reference evidence="20" key="2">
    <citation type="submission" date="2021-04" db="EMBL/GenBank/DDBJ databases">
        <authorList>
            <person name="Gilroy R."/>
        </authorList>
    </citation>
    <scope>NUCLEOTIDE SEQUENCE</scope>
    <source>
        <strain evidence="20">CHK188-4685</strain>
    </source>
</reference>
<evidence type="ECO:0000256" key="1">
    <source>
        <dbReference type="ARBA" id="ARBA00004651"/>
    </source>
</evidence>
<feature type="transmembrane region" description="Helical" evidence="16">
    <location>
        <begin position="150"/>
        <end position="171"/>
    </location>
</feature>
<evidence type="ECO:0000313" key="20">
    <source>
        <dbReference type="EMBL" id="HJB07503.1"/>
    </source>
</evidence>
<dbReference type="CDD" id="cd00212">
    <property type="entry name" value="PTS_IIB_glc"/>
    <property type="match status" value="1"/>
</dbReference>
<dbReference type="GO" id="GO:0016301">
    <property type="term" value="F:kinase activity"/>
    <property type="evidence" value="ECO:0007669"/>
    <property type="project" value="UniProtKB-KW"/>
</dbReference>
<dbReference type="InterPro" id="IPR018113">
    <property type="entry name" value="PTrfase_EIIB_Cys"/>
</dbReference>
<feature type="domain" description="PTS EIIB type-1" evidence="18">
    <location>
        <begin position="4"/>
        <end position="87"/>
    </location>
</feature>
<dbReference type="InterPro" id="IPR010973">
    <property type="entry name" value="PTS_IIBC_sucr"/>
</dbReference>
<keyword evidence="4" id="KW-0762">Sugar transport</keyword>
<accession>A0A9D2L7Q9</accession>
<sequence>MDYAEIARQVIQNVGGKDNIRSAAHCATRLRLQLKDNDLRNEEAISNIEGVKGVFLTQSQFQIIFGSGTVNLVFAEVQKQLGTEEKSQEEPEEKQGNPLQRFVKMLSDIFVPIIPAIVAGGLLMGINNILTSDLFGGQSLIEAYPQWAGLAAAVNLFASAPFTFLPVLIGFSAARKFGGNPYLGAAMGMIMVHPDLMSAYQIGIADPPVWNIFGLAIPAIGYQGTVLPVLAVSWILANIEKRLHKVTPSWLDNLTTPLISILATSFLTFIFVGPVLREAGNLLASGITWTYNTLGALGGALFGLVYAPITLTGMHHSFIAIETQLIADSATTGGSFIFSTASMNNVAQGAAVLAVLMLTKNDKMKSICSASGISALLGITEPAMFGVTLKLKYPFYAAIIGSGAGSAWLAGTHVLAQALGAAGLPGFISMKPADYPNFAIGILISMGVSFLLTVVFWKKYRLGEQEAPSKAAPEPSVSSDTAASEAETEPEPAKAADETVTETFYNPVKGQMLPISKANDPAFASKALGEGCAVNPEDSTICAPCDGTISLIFPTRHAVGITSSSGIDVLIHAGIDTVKLEGQGFEALVETGASVKQGQPILKMDVEFVRSKGYDPQVMLLLPQVPQEQVTALEENQADTSTPALIVRRPA</sequence>
<evidence type="ECO:0000259" key="19">
    <source>
        <dbReference type="PROSITE" id="PS51103"/>
    </source>
</evidence>
<dbReference type="PANTHER" id="PTHR30175:SF4">
    <property type="entry name" value="PTS SYSTEM TREHALOSE-SPECIFIC EIIBC COMPONENT"/>
    <property type="match status" value="1"/>
</dbReference>
<dbReference type="EC" id="2.7.1.211" evidence="11"/>
<keyword evidence="6" id="KW-0598">Phosphotransferase system</keyword>
<dbReference type="GO" id="GO:0090589">
    <property type="term" value="F:protein-phosphocysteine-trehalose phosphotransferase system transporter activity"/>
    <property type="evidence" value="ECO:0007669"/>
    <property type="project" value="TreeGrafter"/>
</dbReference>
<dbReference type="InterPro" id="IPR013013">
    <property type="entry name" value="PTS_EIIC_1"/>
</dbReference>
<dbReference type="Proteomes" id="UP000886804">
    <property type="component" value="Unassembled WGS sequence"/>
</dbReference>
<comment type="caution">
    <text evidence="20">The sequence shown here is derived from an EMBL/GenBank/DDBJ whole genome shotgun (WGS) entry which is preliminary data.</text>
</comment>
<dbReference type="GO" id="GO:0009401">
    <property type="term" value="P:phosphoenolpyruvate-dependent sugar phosphotransferase system"/>
    <property type="evidence" value="ECO:0007669"/>
    <property type="project" value="UniProtKB-KW"/>
</dbReference>
<keyword evidence="3" id="KW-1003">Cell membrane</keyword>
<evidence type="ECO:0000256" key="10">
    <source>
        <dbReference type="ARBA" id="ARBA00023136"/>
    </source>
</evidence>
<evidence type="ECO:0000256" key="2">
    <source>
        <dbReference type="ARBA" id="ARBA00022448"/>
    </source>
</evidence>
<comment type="subcellular location">
    <subcellularLocation>
        <location evidence="1">Cell membrane</location>
        <topology evidence="1">Multi-pass membrane protein</topology>
    </subcellularLocation>
</comment>
<keyword evidence="9 16" id="KW-1133">Transmembrane helix</keyword>
<dbReference type="PROSITE" id="PS01035">
    <property type="entry name" value="PTS_EIIB_TYPE_1_CYS"/>
    <property type="match status" value="1"/>
</dbReference>
<keyword evidence="10 16" id="KW-0472">Membrane</keyword>
<evidence type="ECO:0000259" key="17">
    <source>
        <dbReference type="PROSITE" id="PS51093"/>
    </source>
</evidence>
<dbReference type="Gene3D" id="3.30.1360.60">
    <property type="entry name" value="Glucose permease domain IIB"/>
    <property type="match status" value="1"/>
</dbReference>
<evidence type="ECO:0000256" key="13">
    <source>
        <dbReference type="ARBA" id="ARBA00048931"/>
    </source>
</evidence>
<dbReference type="PANTHER" id="PTHR30175">
    <property type="entry name" value="PHOSPHOTRANSFERASE SYSTEM TRANSPORT PROTEIN"/>
    <property type="match status" value="1"/>
</dbReference>
<dbReference type="SUPFAM" id="SSF51261">
    <property type="entry name" value="Duplicated hybrid motif"/>
    <property type="match status" value="1"/>
</dbReference>
<dbReference type="GO" id="GO:0005886">
    <property type="term" value="C:plasma membrane"/>
    <property type="evidence" value="ECO:0007669"/>
    <property type="project" value="UniProtKB-SubCell"/>
</dbReference>
<evidence type="ECO:0000256" key="5">
    <source>
        <dbReference type="ARBA" id="ARBA00022679"/>
    </source>
</evidence>
<feature type="domain" description="PTS EIIA type-1" evidence="17">
    <location>
        <begin position="520"/>
        <end position="624"/>
    </location>
</feature>
<evidence type="ECO:0000256" key="3">
    <source>
        <dbReference type="ARBA" id="ARBA00022475"/>
    </source>
</evidence>
<proteinExistence type="predicted"/>
<feature type="transmembrane region" description="Helical" evidence="16">
    <location>
        <begin position="109"/>
        <end position="130"/>
    </location>
</feature>
<dbReference type="InterPro" id="IPR050558">
    <property type="entry name" value="PTS_Sugar-Specific_Components"/>
</dbReference>
<evidence type="ECO:0000259" key="18">
    <source>
        <dbReference type="PROSITE" id="PS51098"/>
    </source>
</evidence>
<dbReference type="InterPro" id="IPR011055">
    <property type="entry name" value="Dup_hybrid_motif"/>
</dbReference>
<dbReference type="InterPro" id="IPR001127">
    <property type="entry name" value="PTS_EIIA_1_perm"/>
</dbReference>
<feature type="transmembrane region" description="Helical" evidence="16">
    <location>
        <begin position="435"/>
        <end position="457"/>
    </location>
</feature>
<feature type="region of interest" description="Disordered" evidence="15">
    <location>
        <begin position="468"/>
        <end position="498"/>
    </location>
</feature>
<evidence type="ECO:0000256" key="8">
    <source>
        <dbReference type="ARBA" id="ARBA00022777"/>
    </source>
</evidence>
<evidence type="ECO:0000256" key="16">
    <source>
        <dbReference type="SAM" id="Phobius"/>
    </source>
</evidence>